<keyword evidence="4" id="KW-0695">RNA-directed DNA polymerase</keyword>
<organism evidence="4 5">
    <name type="scientific">Mycena indigotica</name>
    <dbReference type="NCBI Taxonomy" id="2126181"/>
    <lineage>
        <taxon>Eukaryota</taxon>
        <taxon>Fungi</taxon>
        <taxon>Dikarya</taxon>
        <taxon>Basidiomycota</taxon>
        <taxon>Agaricomycotina</taxon>
        <taxon>Agaricomycetes</taxon>
        <taxon>Agaricomycetidae</taxon>
        <taxon>Agaricales</taxon>
        <taxon>Marasmiineae</taxon>
        <taxon>Mycenaceae</taxon>
        <taxon>Mycena</taxon>
    </lineage>
</organism>
<evidence type="ECO:0000256" key="2">
    <source>
        <dbReference type="SAM" id="MobiDB-lite"/>
    </source>
</evidence>
<feature type="region of interest" description="Disordered" evidence="2">
    <location>
        <begin position="292"/>
        <end position="319"/>
    </location>
</feature>
<comment type="caution">
    <text evidence="4">The sequence shown here is derived from an EMBL/GenBank/DDBJ whole genome shotgun (WGS) entry which is preliminary data.</text>
</comment>
<evidence type="ECO:0000259" key="3">
    <source>
        <dbReference type="PROSITE" id="PS50175"/>
    </source>
</evidence>
<dbReference type="Pfam" id="PF13650">
    <property type="entry name" value="Asp_protease_2"/>
    <property type="match status" value="1"/>
</dbReference>
<keyword evidence="4" id="KW-0808">Transferase</keyword>
<feature type="domain" description="Peptidase A2" evidence="3">
    <location>
        <begin position="400"/>
        <end position="496"/>
    </location>
</feature>
<dbReference type="GO" id="GO:0003964">
    <property type="term" value="F:RNA-directed DNA polymerase activity"/>
    <property type="evidence" value="ECO:0007669"/>
    <property type="project" value="UniProtKB-KW"/>
</dbReference>
<proteinExistence type="predicted"/>
<name>A0A8H6W769_9AGAR</name>
<dbReference type="Gene3D" id="2.40.70.10">
    <property type="entry name" value="Acid Proteases"/>
    <property type="match status" value="1"/>
</dbReference>
<keyword evidence="4" id="KW-0548">Nucleotidyltransferase</keyword>
<dbReference type="InterPro" id="IPR001995">
    <property type="entry name" value="Peptidase_A2_cat"/>
</dbReference>
<dbReference type="OrthoDB" id="3068303at2759"/>
<feature type="compositionally biased region" description="Polar residues" evidence="2">
    <location>
        <begin position="292"/>
        <end position="302"/>
    </location>
</feature>
<dbReference type="RefSeq" id="XP_037221160.1">
    <property type="nucleotide sequence ID" value="XM_037363239.1"/>
</dbReference>
<evidence type="ECO:0000313" key="5">
    <source>
        <dbReference type="Proteomes" id="UP000636479"/>
    </source>
</evidence>
<dbReference type="GeneID" id="59345755"/>
<dbReference type="PROSITE" id="PS50175">
    <property type="entry name" value="ASP_PROT_RETROV"/>
    <property type="match status" value="1"/>
</dbReference>
<dbReference type="InterPro" id="IPR021109">
    <property type="entry name" value="Peptidase_aspartic_dom_sf"/>
</dbReference>
<gene>
    <name evidence="4" type="ORF">MIND_00650900</name>
</gene>
<dbReference type="EMBL" id="JACAZF010000005">
    <property type="protein sequence ID" value="KAF7304188.1"/>
    <property type="molecule type" value="Genomic_DNA"/>
</dbReference>
<dbReference type="Proteomes" id="UP000636479">
    <property type="component" value="Unassembled WGS sequence"/>
</dbReference>
<reference evidence="4" key="1">
    <citation type="submission" date="2020-05" db="EMBL/GenBank/DDBJ databases">
        <title>Mycena genomes resolve the evolution of fungal bioluminescence.</title>
        <authorList>
            <person name="Tsai I.J."/>
        </authorList>
    </citation>
    <scope>NUCLEOTIDE SEQUENCE</scope>
    <source>
        <strain evidence="4">171206Taipei</strain>
    </source>
</reference>
<keyword evidence="5" id="KW-1185">Reference proteome</keyword>
<dbReference type="GO" id="GO:0004190">
    <property type="term" value="F:aspartic-type endopeptidase activity"/>
    <property type="evidence" value="ECO:0007669"/>
    <property type="project" value="InterPro"/>
</dbReference>
<dbReference type="SUPFAM" id="SSF50630">
    <property type="entry name" value="Acid proteases"/>
    <property type="match status" value="1"/>
</dbReference>
<evidence type="ECO:0000313" key="4">
    <source>
        <dbReference type="EMBL" id="KAF7304188.1"/>
    </source>
</evidence>
<accession>A0A8H6W769</accession>
<dbReference type="AlphaFoldDB" id="A0A8H6W769"/>
<protein>
    <submittedName>
        <fullName evidence="4">Reverse transcriptase domain-containing protein</fullName>
    </submittedName>
</protein>
<keyword evidence="1" id="KW-0378">Hydrolase</keyword>
<sequence>MYGPLDDDQLDLSVDPNRQVISLPTFSARRRISSQKHIVTRQQEALAFGAPFIKKDYLLDCQGTPRRLYEIFSGEFDMLSHLLSLVEWVPVLTNTPEEPESRAYRFYRPNYNILRQALDDIRQQAKILFDAQQIPLPPLPTWGDKYHWDCFYLENDFEILGVCFRAEVENFLVILEKNHLFEDNILDEVSMKGIEDFRRNAAFASRKKEARTTRRSRPRSQKGLVPCRHCGSGRRVNFAGASNEEIEAQSAYDDLYYSLEIDSDGAELGQGFDVPLQPTEPLIQQDSSDLLETGNNSALEGNTESRDSPDPNGTGLPEYSVRQVDCSTFAAKPALNRKTCRRLAREIRAHNYHVVHSPDDEGKTVIELRKHMARPPGSSFLGSSATETVTTVNSITTDPIRVIVDPGSDITLISRKALESLTTRLKIKTGHDIRLIQVTGKSSISGFVTLDLYFHTEEGPVKLNVDAYVVDGMTAPLILGNDFADQYSMSILGNDGITYLQFGNSGRRSRVESSTAPSMTDDEGHAFQVRPKFRVPHLHKSRALAFIDGTRS</sequence>
<dbReference type="GO" id="GO:0006508">
    <property type="term" value="P:proteolysis"/>
    <property type="evidence" value="ECO:0007669"/>
    <property type="project" value="InterPro"/>
</dbReference>
<evidence type="ECO:0000256" key="1">
    <source>
        <dbReference type="ARBA" id="ARBA00022801"/>
    </source>
</evidence>
<dbReference type="CDD" id="cd00303">
    <property type="entry name" value="retropepsin_like"/>
    <property type="match status" value="1"/>
</dbReference>